<proteinExistence type="predicted"/>
<dbReference type="InterPro" id="IPR036457">
    <property type="entry name" value="PPM-type-like_dom_sf"/>
</dbReference>
<evidence type="ECO:0000313" key="3">
    <source>
        <dbReference type="EMBL" id="EIW82995.1"/>
    </source>
</evidence>
<dbReference type="InterPro" id="IPR001932">
    <property type="entry name" value="PPM-type_phosphatase-like_dom"/>
</dbReference>
<name>A0A5M3MWB0_CONPW</name>
<dbReference type="GO" id="GO:0004722">
    <property type="term" value="F:protein serine/threonine phosphatase activity"/>
    <property type="evidence" value="ECO:0007669"/>
    <property type="project" value="InterPro"/>
</dbReference>
<gene>
    <name evidence="3" type="ORF">CONPUDRAFT_164014</name>
</gene>
<feature type="non-terminal residue" evidence="3">
    <location>
        <position position="319"/>
    </location>
</feature>
<dbReference type="GeneID" id="19205042"/>
<evidence type="ECO:0000313" key="4">
    <source>
        <dbReference type="Proteomes" id="UP000053558"/>
    </source>
</evidence>
<sequence length="319" mass="35782">MVYNTVLIPAATSTENLQALEEVKDFFTTDLGRGGNERWIYHILPEEVLDSKLVELADPQTRSNIDIITFQSCDAYESLNQDRFSAEDWDLPGGRWSFNAIYDGHCGHDTVEYVQSNFPSLVKASLERLLQTSGPGYLVDPSQVSRVLFKAVQQVDQSIVDALFRLFPQSQLEQMSEDEVEQHLHQHQSEWSDLAARCTQGSTVLAALSDPSRCHLWVVNLGDSQAVLGLRSPEADNGWSTKALSSSHNGNNPDERQRVAQEHPGEPHCLADNRLIGYLAPTRAIGDTWLKIPAIYTQKLFSRHCSDWLSLPRSQLFAS</sequence>
<keyword evidence="4" id="KW-1185">Reference proteome</keyword>
<dbReference type="RefSeq" id="XP_007766877.1">
    <property type="nucleotide sequence ID" value="XM_007768687.1"/>
</dbReference>
<protein>
    <submittedName>
        <fullName evidence="3">Protein serine threonine phosphatase 2C</fullName>
    </submittedName>
</protein>
<dbReference type="Pfam" id="PF00481">
    <property type="entry name" value="PP2C"/>
    <property type="match status" value="1"/>
</dbReference>
<dbReference type="InterPro" id="IPR015655">
    <property type="entry name" value="PP2C"/>
</dbReference>
<dbReference type="SUPFAM" id="SSF81606">
    <property type="entry name" value="PP2C-like"/>
    <property type="match status" value="1"/>
</dbReference>
<accession>A0A5M3MWB0</accession>
<comment type="caution">
    <text evidence="3">The sequence shown here is derived from an EMBL/GenBank/DDBJ whole genome shotgun (WGS) entry which is preliminary data.</text>
</comment>
<evidence type="ECO:0000256" key="1">
    <source>
        <dbReference type="SAM" id="MobiDB-lite"/>
    </source>
</evidence>
<dbReference type="Gene3D" id="3.60.40.10">
    <property type="entry name" value="PPM-type phosphatase domain"/>
    <property type="match status" value="1"/>
</dbReference>
<dbReference type="EMBL" id="JH711576">
    <property type="protein sequence ID" value="EIW82995.1"/>
    <property type="molecule type" value="Genomic_DNA"/>
</dbReference>
<dbReference type="PANTHER" id="PTHR13832">
    <property type="entry name" value="PROTEIN PHOSPHATASE 2C"/>
    <property type="match status" value="1"/>
</dbReference>
<dbReference type="SMART" id="SM00332">
    <property type="entry name" value="PP2Cc"/>
    <property type="match status" value="1"/>
</dbReference>
<dbReference type="AlphaFoldDB" id="A0A5M3MWB0"/>
<feature type="compositionally biased region" description="Polar residues" evidence="1">
    <location>
        <begin position="239"/>
        <end position="252"/>
    </location>
</feature>
<organism evidence="3 4">
    <name type="scientific">Coniophora puteana (strain RWD-64-598)</name>
    <name type="common">Brown rot fungus</name>
    <dbReference type="NCBI Taxonomy" id="741705"/>
    <lineage>
        <taxon>Eukaryota</taxon>
        <taxon>Fungi</taxon>
        <taxon>Dikarya</taxon>
        <taxon>Basidiomycota</taxon>
        <taxon>Agaricomycotina</taxon>
        <taxon>Agaricomycetes</taxon>
        <taxon>Agaricomycetidae</taxon>
        <taxon>Boletales</taxon>
        <taxon>Coniophorineae</taxon>
        <taxon>Coniophoraceae</taxon>
        <taxon>Coniophora</taxon>
    </lineage>
</organism>
<dbReference type="OMA" id="RWTYRML"/>
<dbReference type="CDD" id="cd00143">
    <property type="entry name" value="PP2Cc"/>
    <property type="match status" value="1"/>
</dbReference>
<dbReference type="OrthoDB" id="420076at2759"/>
<feature type="region of interest" description="Disordered" evidence="1">
    <location>
        <begin position="239"/>
        <end position="266"/>
    </location>
</feature>
<feature type="compositionally biased region" description="Basic and acidic residues" evidence="1">
    <location>
        <begin position="253"/>
        <end position="266"/>
    </location>
</feature>
<dbReference type="KEGG" id="cput:CONPUDRAFT_164014"/>
<dbReference type="PANTHER" id="PTHR13832:SF827">
    <property type="entry name" value="PROTEIN PHOSPHATASE 1L"/>
    <property type="match status" value="1"/>
</dbReference>
<dbReference type="PROSITE" id="PS51746">
    <property type="entry name" value="PPM_2"/>
    <property type="match status" value="1"/>
</dbReference>
<reference evidence="4" key="1">
    <citation type="journal article" date="2012" name="Science">
        <title>The Paleozoic origin of enzymatic lignin decomposition reconstructed from 31 fungal genomes.</title>
        <authorList>
            <person name="Floudas D."/>
            <person name="Binder M."/>
            <person name="Riley R."/>
            <person name="Barry K."/>
            <person name="Blanchette R.A."/>
            <person name="Henrissat B."/>
            <person name="Martinez A.T."/>
            <person name="Otillar R."/>
            <person name="Spatafora J.W."/>
            <person name="Yadav J.S."/>
            <person name="Aerts A."/>
            <person name="Benoit I."/>
            <person name="Boyd A."/>
            <person name="Carlson A."/>
            <person name="Copeland A."/>
            <person name="Coutinho P.M."/>
            <person name="de Vries R.P."/>
            <person name="Ferreira P."/>
            <person name="Findley K."/>
            <person name="Foster B."/>
            <person name="Gaskell J."/>
            <person name="Glotzer D."/>
            <person name="Gorecki P."/>
            <person name="Heitman J."/>
            <person name="Hesse C."/>
            <person name="Hori C."/>
            <person name="Igarashi K."/>
            <person name="Jurgens J.A."/>
            <person name="Kallen N."/>
            <person name="Kersten P."/>
            <person name="Kohler A."/>
            <person name="Kuees U."/>
            <person name="Kumar T.K.A."/>
            <person name="Kuo A."/>
            <person name="LaButti K."/>
            <person name="Larrondo L.F."/>
            <person name="Lindquist E."/>
            <person name="Ling A."/>
            <person name="Lombard V."/>
            <person name="Lucas S."/>
            <person name="Lundell T."/>
            <person name="Martin R."/>
            <person name="McLaughlin D.J."/>
            <person name="Morgenstern I."/>
            <person name="Morin E."/>
            <person name="Murat C."/>
            <person name="Nagy L.G."/>
            <person name="Nolan M."/>
            <person name="Ohm R.A."/>
            <person name="Patyshakuliyeva A."/>
            <person name="Rokas A."/>
            <person name="Ruiz-Duenas F.J."/>
            <person name="Sabat G."/>
            <person name="Salamov A."/>
            <person name="Samejima M."/>
            <person name="Schmutz J."/>
            <person name="Slot J.C."/>
            <person name="St John F."/>
            <person name="Stenlid J."/>
            <person name="Sun H."/>
            <person name="Sun S."/>
            <person name="Syed K."/>
            <person name="Tsang A."/>
            <person name="Wiebenga A."/>
            <person name="Young D."/>
            <person name="Pisabarro A."/>
            <person name="Eastwood D.C."/>
            <person name="Martin F."/>
            <person name="Cullen D."/>
            <person name="Grigoriev I.V."/>
            <person name="Hibbett D.S."/>
        </authorList>
    </citation>
    <scope>NUCLEOTIDE SEQUENCE [LARGE SCALE GENOMIC DNA]</scope>
    <source>
        <strain evidence="4">RWD-64-598 SS2</strain>
    </source>
</reference>
<feature type="domain" description="PPM-type phosphatase" evidence="2">
    <location>
        <begin position="72"/>
        <end position="319"/>
    </location>
</feature>
<dbReference type="Proteomes" id="UP000053558">
    <property type="component" value="Unassembled WGS sequence"/>
</dbReference>
<evidence type="ECO:0000259" key="2">
    <source>
        <dbReference type="PROSITE" id="PS51746"/>
    </source>
</evidence>